<evidence type="ECO:0000313" key="2">
    <source>
        <dbReference type="Proteomes" id="UP001332192"/>
    </source>
</evidence>
<keyword evidence="2" id="KW-1185">Reference proteome</keyword>
<organism evidence="1 2">
    <name type="scientific">Carboxydichorda subterranea</name>
    <dbReference type="NCBI Taxonomy" id="3109565"/>
    <lineage>
        <taxon>Bacteria</taxon>
        <taxon>Bacillati</taxon>
        <taxon>Bacillota</taxon>
        <taxon>Limnochordia</taxon>
        <taxon>Limnochordales</taxon>
        <taxon>Geochordaceae</taxon>
        <taxon>Carboxydichorda</taxon>
    </lineage>
</organism>
<accession>A0ABZ1C499</accession>
<evidence type="ECO:0008006" key="3">
    <source>
        <dbReference type="Google" id="ProtNLM"/>
    </source>
</evidence>
<name>A0ABZ1C499_9FIRM</name>
<reference evidence="1 2" key="1">
    <citation type="journal article" date="2024" name="Front. Microbiol.">
        <title>Novel thermophilic genera Geochorda gen. nov. and Carboxydochorda gen. nov. from the deep terrestrial subsurface reveal the ecophysiological diversity in the class Limnochordia.</title>
        <authorList>
            <person name="Karnachuk O.V."/>
            <person name="Lukina A.P."/>
            <person name="Avakyan M.R."/>
            <person name="Kadnikov V.V."/>
            <person name="Begmatov S."/>
            <person name="Beletsky A.V."/>
            <person name="Vlasova K.G."/>
            <person name="Novikov A.A."/>
            <person name="Shcherbakova V.A."/>
            <person name="Mardanov A.V."/>
            <person name="Ravin N.V."/>
        </authorList>
    </citation>
    <scope>NUCLEOTIDE SEQUENCE [LARGE SCALE GENOMIC DNA]</scope>
    <source>
        <strain evidence="1 2">L945</strain>
    </source>
</reference>
<dbReference type="EMBL" id="CP141615">
    <property type="protein sequence ID" value="WRP18808.1"/>
    <property type="molecule type" value="Genomic_DNA"/>
</dbReference>
<dbReference type="RefSeq" id="WP_324718080.1">
    <property type="nucleotide sequence ID" value="NZ_CP141615.1"/>
</dbReference>
<sequence length="221" mass="25450">MRFQERLAQSQRLQQLAAELFWHVVDERQERFSILSLLREDALSELDPSIRQRDVHTETIDFMRYIPDSFVFDRAKPELSFLLEHKVSTVPIRSPAEVRAVGTYLGAPLLSGHDIGDWEEAAYDNYARLTRIGIRVVVMYYCAYHPRHLLADFVQRIDRAYRRTPITEGGPGSGTNIVNFDVRKMRTLAEFAETELDLNPDKVGSAFGALVSRLRQELPAR</sequence>
<gene>
    <name evidence="1" type="ORF">U7230_07395</name>
</gene>
<proteinExistence type="predicted"/>
<dbReference type="Proteomes" id="UP001332192">
    <property type="component" value="Chromosome"/>
</dbReference>
<evidence type="ECO:0000313" key="1">
    <source>
        <dbReference type="EMBL" id="WRP18808.1"/>
    </source>
</evidence>
<protein>
    <recommendedName>
        <fullName evidence="3">Restriction endonuclease</fullName>
    </recommendedName>
</protein>